<reference evidence="1 3" key="1">
    <citation type="submission" date="2017-11" db="EMBL/GenBank/DDBJ databases">
        <title>Genome sequence of the bacterial symbiont EPR9N from a vent mussel Bathymodiolus thermophilus.</title>
        <authorList>
            <person name="Won Y.-J."/>
        </authorList>
    </citation>
    <scope>NUCLEOTIDE SEQUENCE [LARGE SCALE GENOMIC DNA]</scope>
    <source>
        <strain evidence="1 3">EPR9N</strain>
    </source>
</reference>
<organism evidence="1 3">
    <name type="scientific">Bathymodiolus thermophilus thioautotrophic gill symbiont</name>
    <dbReference type="NCBI Taxonomy" id="2360"/>
    <lineage>
        <taxon>Bacteria</taxon>
        <taxon>Pseudomonadati</taxon>
        <taxon>Pseudomonadota</taxon>
        <taxon>Gammaproteobacteria</taxon>
        <taxon>sulfur-oxidizing symbionts</taxon>
    </lineage>
</organism>
<evidence type="ECO:0000313" key="1">
    <source>
        <dbReference type="EMBL" id="AYQ57579.1"/>
    </source>
</evidence>
<dbReference type="KEGG" id="bthg:MS2017_1915"/>
<reference evidence="2 4" key="2">
    <citation type="submission" date="2020-05" db="EMBL/GenBank/DDBJ databases">
        <authorList>
            <person name="Petersen J."/>
            <person name="Sayavedra L."/>
        </authorList>
    </citation>
    <scope>NUCLEOTIDE SEQUENCE [LARGE SCALE GENOMIC DNA]</scope>
    <source>
        <strain evidence="2">B thermophilus SOXS</strain>
    </source>
</reference>
<dbReference type="EMBL" id="CP024634">
    <property type="protein sequence ID" value="AYQ57579.1"/>
    <property type="molecule type" value="Genomic_DNA"/>
</dbReference>
<evidence type="ECO:0000313" key="3">
    <source>
        <dbReference type="Proteomes" id="UP000278334"/>
    </source>
</evidence>
<keyword evidence="4" id="KW-1185">Reference proteome</keyword>
<sequence>MALFCQKIHLNTVENNGKDGSQKEFKKDLPLFILEAKSDLEVLATVSLRTEKEACFYSVFYKALINTNEDLTWRIIFLNPKSRKLLESKKGKILQLGRQVQIG</sequence>
<dbReference type="Proteomes" id="UP000643672">
    <property type="component" value="Unassembled WGS sequence"/>
</dbReference>
<evidence type="ECO:0000313" key="2">
    <source>
        <dbReference type="EMBL" id="CAB5498591.1"/>
    </source>
</evidence>
<dbReference type="RefSeq" id="WP_122952026.1">
    <property type="nucleotide sequence ID" value="NZ_CAESAQ020000051.1"/>
</dbReference>
<proteinExistence type="predicted"/>
<protein>
    <submittedName>
        <fullName evidence="1">Uncharacterized protein</fullName>
    </submittedName>
</protein>
<gene>
    <name evidence="1" type="ORF">MS2017_1915</name>
    <name evidence="2" type="ORF">THERMOS_872</name>
</gene>
<name>A0A3G3IPG3_9GAMM</name>
<accession>A0A3G3IPG3</accession>
<dbReference type="Proteomes" id="UP000278334">
    <property type="component" value="Chromosome"/>
</dbReference>
<dbReference type="EMBL" id="CAESAQ020000051">
    <property type="protein sequence ID" value="CAB5498591.1"/>
    <property type="molecule type" value="Genomic_DNA"/>
</dbReference>
<evidence type="ECO:0000313" key="4">
    <source>
        <dbReference type="Proteomes" id="UP000643672"/>
    </source>
</evidence>
<dbReference type="AlphaFoldDB" id="A0A3G3IPG3"/>